<dbReference type="SUPFAM" id="SSF53756">
    <property type="entry name" value="UDP-Glycosyltransferase/glycogen phosphorylase"/>
    <property type="match status" value="1"/>
</dbReference>
<dbReference type="Pfam" id="PF00534">
    <property type="entry name" value="Glycos_transf_1"/>
    <property type="match status" value="1"/>
</dbReference>
<accession>A0ABS5PK70</accession>
<dbReference type="Pfam" id="PF13439">
    <property type="entry name" value="Glyco_transf_4"/>
    <property type="match status" value="1"/>
</dbReference>
<proteinExistence type="predicted"/>
<dbReference type="PANTHER" id="PTHR45947">
    <property type="entry name" value="SULFOQUINOVOSYL TRANSFERASE SQD2"/>
    <property type="match status" value="1"/>
</dbReference>
<evidence type="ECO:0000313" key="3">
    <source>
        <dbReference type="EMBL" id="MBS7525267.1"/>
    </source>
</evidence>
<evidence type="ECO:0000259" key="1">
    <source>
        <dbReference type="Pfam" id="PF00534"/>
    </source>
</evidence>
<gene>
    <name evidence="3" type="ORF">KHM83_01105</name>
</gene>
<dbReference type="RefSeq" id="WP_213235049.1">
    <property type="nucleotide sequence ID" value="NZ_JAHBCL010000001.1"/>
</dbReference>
<dbReference type="InterPro" id="IPR001296">
    <property type="entry name" value="Glyco_trans_1"/>
</dbReference>
<feature type="domain" description="Glycosyl transferase family 1" evidence="1">
    <location>
        <begin position="191"/>
        <end position="334"/>
    </location>
</feature>
<dbReference type="Gene3D" id="3.40.50.2000">
    <property type="entry name" value="Glycogen Phosphorylase B"/>
    <property type="match status" value="2"/>
</dbReference>
<reference evidence="3 4" key="1">
    <citation type="submission" date="2021-05" db="EMBL/GenBank/DDBJ databases">
        <title>Fusibacter ferrireducens sp. nov., an anaerobic, sulfur- and Fe-reducing bacterium isolated from the mangrove sediment.</title>
        <authorList>
            <person name="Qiu D."/>
        </authorList>
    </citation>
    <scope>NUCLEOTIDE SEQUENCE [LARGE SCALE GENOMIC DNA]</scope>
    <source>
        <strain evidence="3 4">DSM 12116</strain>
    </source>
</reference>
<dbReference type="PANTHER" id="PTHR45947:SF3">
    <property type="entry name" value="SULFOQUINOVOSYL TRANSFERASE SQD2"/>
    <property type="match status" value="1"/>
</dbReference>
<keyword evidence="4" id="KW-1185">Reference proteome</keyword>
<evidence type="ECO:0000313" key="4">
    <source>
        <dbReference type="Proteomes" id="UP000746471"/>
    </source>
</evidence>
<dbReference type="InterPro" id="IPR028098">
    <property type="entry name" value="Glyco_trans_4-like_N"/>
</dbReference>
<dbReference type="CDD" id="cd03814">
    <property type="entry name" value="GT4-like"/>
    <property type="match status" value="1"/>
</dbReference>
<name>A0ABS5PK70_9FIRM</name>
<comment type="caution">
    <text evidence="3">The sequence shown here is derived from an EMBL/GenBank/DDBJ whole genome shotgun (WGS) entry which is preliminary data.</text>
</comment>
<sequence length="387" mass="43884">MRIAIFTDTFLPQVNGVTNTLSRFGDFLRANGHEHLFITPEQNGMESTPYHIESFFSAPFFLYPECRFTLPNMGKLTKKLADFQPDIIFLMTEFNMGLTGLMYGKKHNIPVVSNYSTNFGTILKAYNLWFLEKSLEKYLLWFHNEAQLTVTPSLETKTQLLGKGIKRVALFSRGIDEALFSPKKRSDALRAAWQADGKTVLLYVGRLSYEKDLFLLIEGMRYLNAQYRDEVLLVITGEGPMMNHLKQEMPENVIFTGYKKDEALAEIYASADAFVFPSSFETFGNVVLEAYASGLPVLGVNEGGVKNLIVHNESGYLAKPRDSQSFNHYLSNMMQPAIRKTFALRGMQLVKARSWQSVFEQLIALFDSIIISHREAEPSTILGKEIA</sequence>
<evidence type="ECO:0000259" key="2">
    <source>
        <dbReference type="Pfam" id="PF13439"/>
    </source>
</evidence>
<dbReference type="InterPro" id="IPR050194">
    <property type="entry name" value="Glycosyltransferase_grp1"/>
</dbReference>
<dbReference type="EMBL" id="JAHBCL010000001">
    <property type="protein sequence ID" value="MBS7525267.1"/>
    <property type="molecule type" value="Genomic_DNA"/>
</dbReference>
<protein>
    <submittedName>
        <fullName evidence="3">Glycosyltransferase family 1 protein</fullName>
    </submittedName>
</protein>
<dbReference type="Proteomes" id="UP000746471">
    <property type="component" value="Unassembled WGS sequence"/>
</dbReference>
<feature type="domain" description="Glycosyltransferase subfamily 4-like N-terminal" evidence="2">
    <location>
        <begin position="14"/>
        <end position="177"/>
    </location>
</feature>
<organism evidence="3 4">
    <name type="scientific">Fusibacter paucivorans</name>
    <dbReference type="NCBI Taxonomy" id="76009"/>
    <lineage>
        <taxon>Bacteria</taxon>
        <taxon>Bacillati</taxon>
        <taxon>Bacillota</taxon>
        <taxon>Clostridia</taxon>
        <taxon>Eubacteriales</taxon>
        <taxon>Eubacteriales Family XII. Incertae Sedis</taxon>
        <taxon>Fusibacter</taxon>
    </lineage>
</organism>